<evidence type="ECO:0000256" key="4">
    <source>
        <dbReference type="SAM" id="MobiDB-lite"/>
    </source>
</evidence>
<dbReference type="Pfam" id="PF04959">
    <property type="entry name" value="ARS2"/>
    <property type="match status" value="1"/>
</dbReference>
<dbReference type="OrthoDB" id="342064at2759"/>
<feature type="domain" description="SERRATE/Ars2 N-terminal" evidence="6">
    <location>
        <begin position="343"/>
        <end position="386"/>
    </location>
</feature>
<dbReference type="PANTHER" id="PTHR13165">
    <property type="entry name" value="ARSENITE-RESISTANCE PROTEIN 2"/>
    <property type="match status" value="1"/>
</dbReference>
<proteinExistence type="inferred from homology"/>
<feature type="domain" description="SERRATE/Ars2 C-terminal" evidence="5">
    <location>
        <begin position="527"/>
        <end position="645"/>
    </location>
</feature>
<feature type="compositionally biased region" description="Low complexity" evidence="4">
    <location>
        <begin position="414"/>
        <end position="425"/>
    </location>
</feature>
<comment type="subcellular location">
    <subcellularLocation>
        <location evidence="1">Nucleus</location>
    </subcellularLocation>
</comment>
<dbReference type="GO" id="GO:0016604">
    <property type="term" value="C:nuclear body"/>
    <property type="evidence" value="ECO:0007669"/>
    <property type="project" value="TreeGrafter"/>
</dbReference>
<keyword evidence="8" id="KW-1185">Reference proteome</keyword>
<feature type="compositionally biased region" description="Basic and acidic residues" evidence="4">
    <location>
        <begin position="158"/>
        <end position="171"/>
    </location>
</feature>
<dbReference type="AlphaFoldDB" id="A0A2I0BDC4"/>
<evidence type="ECO:0000313" key="8">
    <source>
        <dbReference type="Proteomes" id="UP000236161"/>
    </source>
</evidence>
<dbReference type="InterPro" id="IPR007042">
    <property type="entry name" value="SERRATE/Ars2_C"/>
</dbReference>
<feature type="region of interest" description="Disordered" evidence="4">
    <location>
        <begin position="155"/>
        <end position="184"/>
    </location>
</feature>
<dbReference type="Proteomes" id="UP000236161">
    <property type="component" value="Unassembled WGS sequence"/>
</dbReference>
<name>A0A2I0BDC4_9ASPA</name>
<dbReference type="InterPro" id="IPR039727">
    <property type="entry name" value="SE/Ars2"/>
</dbReference>
<accession>A0A2I0BDC4</accession>
<feature type="compositionally biased region" description="Polar residues" evidence="4">
    <location>
        <begin position="682"/>
        <end position="694"/>
    </location>
</feature>
<comment type="similarity">
    <text evidence="2">Belongs to the ARS2 family.</text>
</comment>
<reference evidence="7 8" key="1">
    <citation type="journal article" date="2017" name="Nature">
        <title>The Apostasia genome and the evolution of orchids.</title>
        <authorList>
            <person name="Zhang G.Q."/>
            <person name="Liu K.W."/>
            <person name="Li Z."/>
            <person name="Lohaus R."/>
            <person name="Hsiao Y.Y."/>
            <person name="Niu S.C."/>
            <person name="Wang J.Y."/>
            <person name="Lin Y.C."/>
            <person name="Xu Q."/>
            <person name="Chen L.J."/>
            <person name="Yoshida K."/>
            <person name="Fujiwara S."/>
            <person name="Wang Z.W."/>
            <person name="Zhang Y.Q."/>
            <person name="Mitsuda N."/>
            <person name="Wang M."/>
            <person name="Liu G.H."/>
            <person name="Pecoraro L."/>
            <person name="Huang H.X."/>
            <person name="Xiao X.J."/>
            <person name="Lin M."/>
            <person name="Wu X.Y."/>
            <person name="Wu W.L."/>
            <person name="Chen Y.Y."/>
            <person name="Chang S.B."/>
            <person name="Sakamoto S."/>
            <person name="Ohme-Takagi M."/>
            <person name="Yagi M."/>
            <person name="Zeng S.J."/>
            <person name="Shen C.Y."/>
            <person name="Yeh C.M."/>
            <person name="Luo Y.B."/>
            <person name="Tsai W.C."/>
            <person name="Van de Peer Y."/>
            <person name="Liu Z.J."/>
        </authorList>
    </citation>
    <scope>NUCLEOTIDE SEQUENCE [LARGE SCALE GENOMIC DNA]</scope>
    <source>
        <strain evidence="8">cv. Shenzhen</strain>
        <tissue evidence="7">Stem</tissue>
    </source>
</reference>
<dbReference type="GO" id="GO:0031053">
    <property type="term" value="P:primary miRNA processing"/>
    <property type="evidence" value="ECO:0007669"/>
    <property type="project" value="TreeGrafter"/>
</dbReference>
<dbReference type="STRING" id="1088818.A0A2I0BDC4"/>
<protein>
    <submittedName>
        <fullName evidence="7">Serrate RNA effector molecule</fullName>
    </submittedName>
</protein>
<gene>
    <name evidence="7" type="primary">SE</name>
    <name evidence="7" type="ORF">AXF42_Ash017319</name>
</gene>
<dbReference type="PANTHER" id="PTHR13165:SF0">
    <property type="entry name" value="SERRATE RNA EFFECTOR MOLECULE HOMOLOG"/>
    <property type="match status" value="1"/>
</dbReference>
<feature type="region of interest" description="Disordered" evidence="4">
    <location>
        <begin position="680"/>
        <end position="702"/>
    </location>
</feature>
<evidence type="ECO:0000256" key="1">
    <source>
        <dbReference type="ARBA" id="ARBA00004123"/>
    </source>
</evidence>
<keyword evidence="3" id="KW-0539">Nucleus</keyword>
<dbReference type="InterPro" id="IPR021933">
    <property type="entry name" value="SERRATE/Ars2_N"/>
</dbReference>
<evidence type="ECO:0000259" key="5">
    <source>
        <dbReference type="Pfam" id="PF04959"/>
    </source>
</evidence>
<dbReference type="Pfam" id="PF12066">
    <property type="entry name" value="SERRATE_Ars2_N"/>
    <property type="match status" value="1"/>
</dbReference>
<organism evidence="7 8">
    <name type="scientific">Apostasia shenzhenica</name>
    <dbReference type="NCBI Taxonomy" id="1088818"/>
    <lineage>
        <taxon>Eukaryota</taxon>
        <taxon>Viridiplantae</taxon>
        <taxon>Streptophyta</taxon>
        <taxon>Embryophyta</taxon>
        <taxon>Tracheophyta</taxon>
        <taxon>Spermatophyta</taxon>
        <taxon>Magnoliopsida</taxon>
        <taxon>Liliopsida</taxon>
        <taxon>Asparagales</taxon>
        <taxon>Orchidaceae</taxon>
        <taxon>Apostasioideae</taxon>
        <taxon>Apostasia</taxon>
    </lineage>
</organism>
<evidence type="ECO:0000256" key="2">
    <source>
        <dbReference type="ARBA" id="ARBA00005407"/>
    </source>
</evidence>
<evidence type="ECO:0000259" key="6">
    <source>
        <dbReference type="Pfam" id="PF12066"/>
    </source>
</evidence>
<feature type="region of interest" description="Disordered" evidence="4">
    <location>
        <begin position="410"/>
        <end position="442"/>
    </location>
</feature>
<evidence type="ECO:0000256" key="3">
    <source>
        <dbReference type="ARBA" id="ARBA00023242"/>
    </source>
</evidence>
<sequence>MPAFAGCRSPISLRLQIFSSSKTKKDRREEPKPWPWSLLLPILESLFSTISPSAIAEQWTKIPPRPSMPYIAGRGSDCRRGCRGAGIAVKKAAPARGHAAIAANRLRRLADGSMAAPNEGEDDLGAVGFESMAWIWYELQNLPYSVGHSCSCRARSRGRGEDDQRPFDLRHSRPSVGSFRKEKKGNAVGRRSLLSGNGCTWTVVIKEMTSRSPEAKEGRATAAGESLLLRQRPTRSVVRRETASCCGSATCSSYCKSALCGASGRSGRVSDRSSRPVRRSRSVICRTISSYLSSIITPEKVIRKESIQEEGCLSKEFETMCLCFSSRRYIRALSSRLGFMSFKQFVQELEDDVLPAEAEKGYEEYRAEHISNQKRTYFEAHKDKNWRNINAREIAKQLWHDMQSGTLDLGPGFTSSTSNRSTNSSPEDQTVSAAPKAHPVSAEQRRIQIDLKKIHSLVDKLDEEKDIEDTFRAWADWELGGVKLLDMLITYLWRVHGVDYYGMYETNEPKGFRHVRADREEAAFDGSKTSDSGDEWEKKIDSFWQQRIASKAAKEIIEEEETKALNPYVLKKGDERYGCGVEGCTYKLFCGAEFVHKHVKLMHHELVTELTTKVWEDLYFYNYMNDPSAPGGDPIMQQPVLEHPEKHTEDLRWFRDEIPYVHLNELEMLHYISKRRPLRPSTEITRAQKENGSPVQREKMKKKRSLCDPSSLVLVLLLLEALFKDIYRAQC</sequence>
<dbReference type="EMBL" id="KZ451889">
    <property type="protein sequence ID" value="PKA65794.1"/>
    <property type="molecule type" value="Genomic_DNA"/>
</dbReference>
<evidence type="ECO:0000313" key="7">
    <source>
        <dbReference type="EMBL" id="PKA65794.1"/>
    </source>
</evidence>